<evidence type="ECO:0000313" key="1">
    <source>
        <dbReference type="EMBL" id="MDN3565840.1"/>
    </source>
</evidence>
<name>A0ABT8A819_9PROT</name>
<organism evidence="1 2">
    <name type="scientific">Paeniroseomonas aquatica</name>
    <dbReference type="NCBI Taxonomy" id="373043"/>
    <lineage>
        <taxon>Bacteria</taxon>
        <taxon>Pseudomonadati</taxon>
        <taxon>Pseudomonadota</taxon>
        <taxon>Alphaproteobacteria</taxon>
        <taxon>Acetobacterales</taxon>
        <taxon>Acetobacteraceae</taxon>
        <taxon>Paeniroseomonas</taxon>
    </lineage>
</organism>
<dbReference type="Proteomes" id="UP001529369">
    <property type="component" value="Unassembled WGS sequence"/>
</dbReference>
<proteinExistence type="predicted"/>
<protein>
    <submittedName>
        <fullName evidence="1">Uncharacterized protein</fullName>
    </submittedName>
</protein>
<accession>A0ABT8A819</accession>
<comment type="caution">
    <text evidence="1">The sequence shown here is derived from an EMBL/GenBank/DDBJ whole genome shotgun (WGS) entry which is preliminary data.</text>
</comment>
<dbReference type="EMBL" id="JAUFPN010000153">
    <property type="protein sequence ID" value="MDN3565840.1"/>
    <property type="molecule type" value="Genomic_DNA"/>
</dbReference>
<sequence>MTGPAHRRAARSVGQQAFIVFGGQADQPWLRLLRPGFRHCFAALADEAGWTVLDPLTGRLVVARLDLPPGFDLPAFYRRAGLTVLGPYAPTEPRPQWLPPLAPFSCVALCRAVLGGGAPFALTPFGLFRALQAGLPAAS</sequence>
<keyword evidence="2" id="KW-1185">Reference proteome</keyword>
<reference evidence="2" key="1">
    <citation type="journal article" date="2019" name="Int. J. Syst. Evol. Microbiol.">
        <title>The Global Catalogue of Microorganisms (GCM) 10K type strain sequencing project: providing services to taxonomists for standard genome sequencing and annotation.</title>
        <authorList>
            <consortium name="The Broad Institute Genomics Platform"/>
            <consortium name="The Broad Institute Genome Sequencing Center for Infectious Disease"/>
            <person name="Wu L."/>
            <person name="Ma J."/>
        </authorList>
    </citation>
    <scope>NUCLEOTIDE SEQUENCE [LARGE SCALE GENOMIC DNA]</scope>
    <source>
        <strain evidence="2">CECT 7131</strain>
    </source>
</reference>
<gene>
    <name evidence="1" type="ORF">QWZ14_15835</name>
</gene>
<dbReference type="RefSeq" id="WP_290317707.1">
    <property type="nucleotide sequence ID" value="NZ_JAUFPN010000153.1"/>
</dbReference>
<evidence type="ECO:0000313" key="2">
    <source>
        <dbReference type="Proteomes" id="UP001529369"/>
    </source>
</evidence>